<dbReference type="Proteomes" id="UP000807306">
    <property type="component" value="Unassembled WGS sequence"/>
</dbReference>
<organism evidence="1 2">
    <name type="scientific">Crepidotus variabilis</name>
    <dbReference type="NCBI Taxonomy" id="179855"/>
    <lineage>
        <taxon>Eukaryota</taxon>
        <taxon>Fungi</taxon>
        <taxon>Dikarya</taxon>
        <taxon>Basidiomycota</taxon>
        <taxon>Agaricomycotina</taxon>
        <taxon>Agaricomycetes</taxon>
        <taxon>Agaricomycetidae</taxon>
        <taxon>Agaricales</taxon>
        <taxon>Agaricineae</taxon>
        <taxon>Crepidotaceae</taxon>
        <taxon>Crepidotus</taxon>
    </lineage>
</organism>
<evidence type="ECO:0000313" key="1">
    <source>
        <dbReference type="EMBL" id="KAF9529661.1"/>
    </source>
</evidence>
<name>A0A9P6EHC5_9AGAR</name>
<proteinExistence type="predicted"/>
<dbReference type="EMBL" id="MU157844">
    <property type="protein sequence ID" value="KAF9529661.1"/>
    <property type="molecule type" value="Genomic_DNA"/>
</dbReference>
<comment type="caution">
    <text evidence="1">The sequence shown here is derived from an EMBL/GenBank/DDBJ whole genome shotgun (WGS) entry which is preliminary data.</text>
</comment>
<sequence>MVNRGMLALSLFLQGISIYLATMKLAMIIALTIYVSTSLTSALPAINMEESPSNIVVSTIKQSNVTISKLTVPSITTPNSLFKALILHLADSIIICTAVNCAGTCDAYALSGLKTNTCYTPQLSYESAYLFISSGSTPPYQAFASTSATNKCANPYLLPINKCSALPARAFDFFLA</sequence>
<dbReference type="OrthoDB" id="2745955at2759"/>
<evidence type="ECO:0000313" key="2">
    <source>
        <dbReference type="Proteomes" id="UP000807306"/>
    </source>
</evidence>
<reference evidence="1" key="1">
    <citation type="submission" date="2020-11" db="EMBL/GenBank/DDBJ databases">
        <authorList>
            <consortium name="DOE Joint Genome Institute"/>
            <person name="Ahrendt S."/>
            <person name="Riley R."/>
            <person name="Andreopoulos W."/>
            <person name="Labutti K."/>
            <person name="Pangilinan J."/>
            <person name="Ruiz-Duenas F.J."/>
            <person name="Barrasa J.M."/>
            <person name="Sanchez-Garcia M."/>
            <person name="Camarero S."/>
            <person name="Miyauchi S."/>
            <person name="Serrano A."/>
            <person name="Linde D."/>
            <person name="Babiker R."/>
            <person name="Drula E."/>
            <person name="Ayuso-Fernandez I."/>
            <person name="Pacheco R."/>
            <person name="Padilla G."/>
            <person name="Ferreira P."/>
            <person name="Barriuso J."/>
            <person name="Kellner H."/>
            <person name="Castanera R."/>
            <person name="Alfaro M."/>
            <person name="Ramirez L."/>
            <person name="Pisabarro A.G."/>
            <person name="Kuo A."/>
            <person name="Tritt A."/>
            <person name="Lipzen A."/>
            <person name="He G."/>
            <person name="Yan M."/>
            <person name="Ng V."/>
            <person name="Cullen D."/>
            <person name="Martin F."/>
            <person name="Rosso M.-N."/>
            <person name="Henrissat B."/>
            <person name="Hibbett D."/>
            <person name="Martinez A.T."/>
            <person name="Grigoriev I.V."/>
        </authorList>
    </citation>
    <scope>NUCLEOTIDE SEQUENCE</scope>
    <source>
        <strain evidence="1">CBS 506.95</strain>
    </source>
</reference>
<protein>
    <submittedName>
        <fullName evidence="1">Uncharacterized protein</fullName>
    </submittedName>
</protein>
<gene>
    <name evidence="1" type="ORF">CPB83DRAFT_905790</name>
</gene>
<keyword evidence="2" id="KW-1185">Reference proteome</keyword>
<accession>A0A9P6EHC5</accession>
<dbReference type="AlphaFoldDB" id="A0A9P6EHC5"/>